<proteinExistence type="predicted"/>
<comment type="caution">
    <text evidence="1">The sequence shown here is derived from an EMBL/GenBank/DDBJ whole genome shotgun (WGS) entry which is preliminary data.</text>
</comment>
<dbReference type="Proteomes" id="UP001626550">
    <property type="component" value="Unassembled WGS sequence"/>
</dbReference>
<organism evidence="1 2">
    <name type="scientific">Cichlidogyrus casuarinus</name>
    <dbReference type="NCBI Taxonomy" id="1844966"/>
    <lineage>
        <taxon>Eukaryota</taxon>
        <taxon>Metazoa</taxon>
        <taxon>Spiralia</taxon>
        <taxon>Lophotrochozoa</taxon>
        <taxon>Platyhelminthes</taxon>
        <taxon>Monogenea</taxon>
        <taxon>Monopisthocotylea</taxon>
        <taxon>Dactylogyridea</taxon>
        <taxon>Ancyrocephalidae</taxon>
        <taxon>Cichlidogyrus</taxon>
    </lineage>
</organism>
<keyword evidence="2" id="KW-1185">Reference proteome</keyword>
<dbReference type="EMBL" id="JBJKFK010000678">
    <property type="protein sequence ID" value="KAL3315731.1"/>
    <property type="molecule type" value="Genomic_DNA"/>
</dbReference>
<evidence type="ECO:0000313" key="1">
    <source>
        <dbReference type="EMBL" id="KAL3315731.1"/>
    </source>
</evidence>
<evidence type="ECO:0000313" key="2">
    <source>
        <dbReference type="Proteomes" id="UP001626550"/>
    </source>
</evidence>
<accession>A0ABD2QAG5</accession>
<dbReference type="InterPro" id="IPR029063">
    <property type="entry name" value="SAM-dependent_MTases_sf"/>
</dbReference>
<dbReference type="AlphaFoldDB" id="A0ABD2QAG5"/>
<sequence>MGLRSTTAAALISTLRPGIIIDPFCGHGGLFKQIAQQFGASSFLLAADCDLDVLGRLKLDIEHASSYPVDFVYCNALACRAFSQNLIGIISNHLNIDSKMIDITELTLGVTEAILLRIGKANRKQLKPPKIAPLAIPIVKPITNPYFIFVRQLTSC</sequence>
<dbReference type="Gene3D" id="3.40.50.150">
    <property type="entry name" value="Vaccinia Virus protein VP39"/>
    <property type="match status" value="1"/>
</dbReference>
<protein>
    <submittedName>
        <fullName evidence="1">Uncharacterized protein</fullName>
    </submittedName>
</protein>
<gene>
    <name evidence="1" type="ORF">Ciccas_005633</name>
</gene>
<name>A0ABD2QAG5_9PLAT</name>
<dbReference type="SUPFAM" id="SSF53335">
    <property type="entry name" value="S-adenosyl-L-methionine-dependent methyltransferases"/>
    <property type="match status" value="1"/>
</dbReference>
<reference evidence="1 2" key="1">
    <citation type="submission" date="2024-11" db="EMBL/GenBank/DDBJ databases">
        <title>Adaptive evolution of stress response genes in parasites aligns with host niche diversity.</title>
        <authorList>
            <person name="Hahn C."/>
            <person name="Resl P."/>
        </authorList>
    </citation>
    <scope>NUCLEOTIDE SEQUENCE [LARGE SCALE GENOMIC DNA]</scope>
    <source>
        <strain evidence="1">EGGRZ-B1_66</strain>
        <tissue evidence="1">Body</tissue>
    </source>
</reference>